<proteinExistence type="predicted"/>
<gene>
    <name evidence="1" type="ORF">SAMN06265222_106260</name>
</gene>
<dbReference type="RefSeq" id="WP_283433001.1">
    <property type="nucleotide sequence ID" value="NZ_FXUG01000006.1"/>
</dbReference>
<evidence type="ECO:0000313" key="1">
    <source>
        <dbReference type="EMBL" id="SMP59672.1"/>
    </source>
</evidence>
<organism evidence="1 2">
    <name type="scientific">Neorhodopirellula lusitana</name>
    <dbReference type="NCBI Taxonomy" id="445327"/>
    <lineage>
        <taxon>Bacteria</taxon>
        <taxon>Pseudomonadati</taxon>
        <taxon>Planctomycetota</taxon>
        <taxon>Planctomycetia</taxon>
        <taxon>Pirellulales</taxon>
        <taxon>Pirellulaceae</taxon>
        <taxon>Neorhodopirellula</taxon>
    </lineage>
</organism>
<sequence>MKPKTKLLTATIVGVGIVVIAALAWALSPIDYLASASQSRTFSIDCDYAKFRQIMVRKNATAAIVGQSGMTLLDEKIQDIDIDTSQDKRPLLNAIRGQSESSVVAIKEITVRLEDPALEADELVLRQQADIQPDGMNVVTESKFPAGNLKHYITTLDANPSDNGTEVSLTVALDVQVRLPGLFSGRADSEVNAAAGDAIDGQVAAIQKLIATHADKRLILPEFSSGD</sequence>
<name>A0ABY1Q4R9_9BACT</name>
<keyword evidence="2" id="KW-1185">Reference proteome</keyword>
<dbReference type="Proteomes" id="UP001158067">
    <property type="component" value="Unassembled WGS sequence"/>
</dbReference>
<protein>
    <submittedName>
        <fullName evidence="1">Uncharacterized protein</fullName>
    </submittedName>
</protein>
<dbReference type="EMBL" id="FXUG01000006">
    <property type="protein sequence ID" value="SMP59672.1"/>
    <property type="molecule type" value="Genomic_DNA"/>
</dbReference>
<accession>A0ABY1Q4R9</accession>
<reference evidence="1 2" key="1">
    <citation type="submission" date="2017-05" db="EMBL/GenBank/DDBJ databases">
        <authorList>
            <person name="Varghese N."/>
            <person name="Submissions S."/>
        </authorList>
    </citation>
    <scope>NUCLEOTIDE SEQUENCE [LARGE SCALE GENOMIC DNA]</scope>
    <source>
        <strain evidence="1 2">DSM 25457</strain>
    </source>
</reference>
<evidence type="ECO:0000313" key="2">
    <source>
        <dbReference type="Proteomes" id="UP001158067"/>
    </source>
</evidence>
<comment type="caution">
    <text evidence="1">The sequence shown here is derived from an EMBL/GenBank/DDBJ whole genome shotgun (WGS) entry which is preliminary data.</text>
</comment>